<dbReference type="PANTHER" id="PTHR46580:SF4">
    <property type="entry name" value="ATP_GTP-BINDING PROTEIN"/>
    <property type="match status" value="1"/>
</dbReference>
<keyword evidence="1" id="KW-0732">Signal</keyword>
<organism evidence="3 4">
    <name type="scientific">Massilia varians</name>
    <dbReference type="NCBI Taxonomy" id="457921"/>
    <lineage>
        <taxon>Bacteria</taxon>
        <taxon>Pseudomonadati</taxon>
        <taxon>Pseudomonadota</taxon>
        <taxon>Betaproteobacteria</taxon>
        <taxon>Burkholderiales</taxon>
        <taxon>Oxalobacteraceae</taxon>
        <taxon>Telluria group</taxon>
        <taxon>Massilia</taxon>
    </lineage>
</organism>
<dbReference type="InterPro" id="IPR025282">
    <property type="entry name" value="DUF4214"/>
</dbReference>
<dbReference type="EMBL" id="AP026966">
    <property type="protein sequence ID" value="BDT60782.1"/>
    <property type="molecule type" value="Genomic_DNA"/>
</dbReference>
<evidence type="ECO:0000313" key="3">
    <source>
        <dbReference type="EMBL" id="BDT60782.1"/>
    </source>
</evidence>
<dbReference type="SUPFAM" id="SSF69318">
    <property type="entry name" value="Integrin alpha N-terminal domain"/>
    <property type="match status" value="2"/>
</dbReference>
<dbReference type="Gene3D" id="2.150.10.10">
    <property type="entry name" value="Serralysin-like metalloprotease, C-terminal"/>
    <property type="match status" value="1"/>
</dbReference>
<dbReference type="Pfam" id="PF13946">
    <property type="entry name" value="DUF4214"/>
    <property type="match status" value="1"/>
</dbReference>
<accession>A0ABN6TEY9</accession>
<dbReference type="Pfam" id="PF13517">
    <property type="entry name" value="FG-GAP_3"/>
    <property type="match status" value="2"/>
</dbReference>
<dbReference type="Proteomes" id="UP001163336">
    <property type="component" value="Chromosome"/>
</dbReference>
<dbReference type="InterPro" id="IPR011049">
    <property type="entry name" value="Serralysin-like_metalloprot_C"/>
</dbReference>
<evidence type="ECO:0000259" key="2">
    <source>
        <dbReference type="Pfam" id="PF13946"/>
    </source>
</evidence>
<reference evidence="3" key="1">
    <citation type="submission" date="2022-11" db="EMBL/GenBank/DDBJ databases">
        <title>Isolation and characterization of PLA-degrading bacterium Massilia sp. from Antarctic soil.</title>
        <authorList>
            <person name="Sato K."/>
            <person name="Gomez-Fuentes C."/>
            <person name="Ahmad S.A."/>
            <person name="Zulkharnain A."/>
        </authorList>
    </citation>
    <scope>NUCLEOTIDE SEQUENCE</scope>
    <source>
        <strain evidence="3">N-3</strain>
    </source>
</reference>
<proteinExistence type="predicted"/>
<evidence type="ECO:0000313" key="4">
    <source>
        <dbReference type="Proteomes" id="UP001163336"/>
    </source>
</evidence>
<dbReference type="InterPro" id="IPR038255">
    <property type="entry name" value="PBS_linker_sf"/>
</dbReference>
<dbReference type="SUPFAM" id="SSF51120">
    <property type="entry name" value="beta-Roll"/>
    <property type="match status" value="1"/>
</dbReference>
<name>A0ABN6TEY9_9BURK</name>
<gene>
    <name evidence="3" type="ORF">MasN3_42760</name>
</gene>
<sequence length="819" mass="86571">MAGFKYAYTTMADYRGTDANDSIDQDKLGIPAGSNIFGGKGDDTIVLSSGTAVGEQGNDTITALQPWAGVAYWGSPAGIKVNLATGIAQDGYGTVDTLINVRTIQDSGHSDEITGSGANEEFWLSGGSDRVSGGGGQDTVKYWEVKPSEIKISYTRATDTFTVIKQAPYKTGTDTLQGVNSIQLLGPDGTYAQYTRDMFDDSTGFLRQQATVASFEMQHVNQLRTGDFNGDGIGDLLVTRTRGDMGETAVPLQILVGDGKGGFTDKTASLFKGGIPNVNYVPRIFAGDFNKDGITDIFTPDFGLDKPPFPGGQNSLFLSNKATGLLENASATLPQGLKQNHGTALGDINRDGHLDILVNALHDTTGNGNQILINDGAGRFTPTQSLLPASLRPAGYDPGNTWSMLRDLNGDGWDDIVLGTWKPNPNPSLVLLNDGKGSFANSTPLALPRPGGFSETVIGIETIDLNGDALPDLMLSLTNDGSHDEFYKLPYLQLLVNEGNGRFRDETSLRLPQSQTPGKETSWYLSATAIDFNGDGFQDILVDGMNASSSHVLVNDGTGKFTLGWNGTPNQHVVSMDINGDGKPDLVEATAAGFSVLMNTAPDRIGSSHVYRFGDNGGKVVGGAASETIHNGRGADSADGGAGLDKMVYGGKRADYSVKKTADGFSVSSGGITDTLVNIERLVFGDAAVALDIEGTGGQAYRVYQAAFARTPDLAGLGYWMNAMDLGTTLKSVAEGFVASKEFKDLYGAAPSNLEIVSRFYQNVLQRPGEKAGIDWWTGLLDSKTLTVADVLVGFSESAENKAALVGVTADGFAYTPYG</sequence>
<dbReference type="PANTHER" id="PTHR46580">
    <property type="entry name" value="SENSOR KINASE-RELATED"/>
    <property type="match status" value="1"/>
</dbReference>
<evidence type="ECO:0000256" key="1">
    <source>
        <dbReference type="ARBA" id="ARBA00022729"/>
    </source>
</evidence>
<feature type="domain" description="DUF4214" evidence="2">
    <location>
        <begin position="734"/>
        <end position="803"/>
    </location>
</feature>
<keyword evidence="4" id="KW-1185">Reference proteome</keyword>
<dbReference type="InterPro" id="IPR028994">
    <property type="entry name" value="Integrin_alpha_N"/>
</dbReference>
<dbReference type="Gene3D" id="1.10.3130.20">
    <property type="entry name" value="Phycobilisome linker domain"/>
    <property type="match status" value="1"/>
</dbReference>
<dbReference type="InterPro" id="IPR013517">
    <property type="entry name" value="FG-GAP"/>
</dbReference>
<protein>
    <recommendedName>
        <fullName evidence="2">DUF4214 domain-containing protein</fullName>
    </recommendedName>
</protein>
<dbReference type="Gene3D" id="2.130.10.130">
    <property type="entry name" value="Integrin alpha, N-terminal"/>
    <property type="match status" value="2"/>
</dbReference>
<dbReference type="PRINTS" id="PR00313">
    <property type="entry name" value="CABNDNGRPT"/>
</dbReference>